<organism evidence="2 3">
    <name type="scientific">Rhipicephalus sanguineus</name>
    <name type="common">Brown dog tick</name>
    <name type="synonym">Ixodes sanguineus</name>
    <dbReference type="NCBI Taxonomy" id="34632"/>
    <lineage>
        <taxon>Eukaryota</taxon>
        <taxon>Metazoa</taxon>
        <taxon>Ecdysozoa</taxon>
        <taxon>Arthropoda</taxon>
        <taxon>Chelicerata</taxon>
        <taxon>Arachnida</taxon>
        <taxon>Acari</taxon>
        <taxon>Parasitiformes</taxon>
        <taxon>Ixodida</taxon>
        <taxon>Ixodoidea</taxon>
        <taxon>Ixodidae</taxon>
        <taxon>Rhipicephalinae</taxon>
        <taxon>Rhipicephalus</taxon>
        <taxon>Rhipicephalus</taxon>
    </lineage>
</organism>
<sequence length="164" mass="17993">MRTLAKEGRHLPPTLEEPPPSPAAAADEPAPSVPPRSVKARSPFSRLTLHATDAGAALFRHKSPSKSPTRSLKSPPPKGKQQQQQQQPQTAQQHADRSRQPTQLQKQQQQQQQQSSSHHADQQHSKGAHHSAASFARGLRFQLKRRNTSAFAGQLRPDPGPGRC</sequence>
<proteinExistence type="predicted"/>
<reference evidence="2" key="1">
    <citation type="journal article" date="2020" name="Cell">
        <title>Large-Scale Comparative Analyses of Tick Genomes Elucidate Their Genetic Diversity and Vector Capacities.</title>
        <authorList>
            <consortium name="Tick Genome and Microbiome Consortium (TIGMIC)"/>
            <person name="Jia N."/>
            <person name="Wang J."/>
            <person name="Shi W."/>
            <person name="Du L."/>
            <person name="Sun Y."/>
            <person name="Zhan W."/>
            <person name="Jiang J.F."/>
            <person name="Wang Q."/>
            <person name="Zhang B."/>
            <person name="Ji P."/>
            <person name="Bell-Sakyi L."/>
            <person name="Cui X.M."/>
            <person name="Yuan T.T."/>
            <person name="Jiang B.G."/>
            <person name="Yang W.F."/>
            <person name="Lam T.T."/>
            <person name="Chang Q.C."/>
            <person name="Ding S.J."/>
            <person name="Wang X.J."/>
            <person name="Zhu J.G."/>
            <person name="Ruan X.D."/>
            <person name="Zhao L."/>
            <person name="Wei J.T."/>
            <person name="Ye R.Z."/>
            <person name="Que T.C."/>
            <person name="Du C.H."/>
            <person name="Zhou Y.H."/>
            <person name="Cheng J.X."/>
            <person name="Dai P.F."/>
            <person name="Guo W.B."/>
            <person name="Han X.H."/>
            <person name="Huang E.J."/>
            <person name="Li L.F."/>
            <person name="Wei W."/>
            <person name="Gao Y.C."/>
            <person name="Liu J.Z."/>
            <person name="Shao H.Z."/>
            <person name="Wang X."/>
            <person name="Wang C.C."/>
            <person name="Yang T.C."/>
            <person name="Huo Q.B."/>
            <person name="Li W."/>
            <person name="Chen H.Y."/>
            <person name="Chen S.E."/>
            <person name="Zhou L.G."/>
            <person name="Ni X.B."/>
            <person name="Tian J.H."/>
            <person name="Sheng Y."/>
            <person name="Liu T."/>
            <person name="Pan Y.S."/>
            <person name="Xia L.Y."/>
            <person name="Li J."/>
            <person name="Zhao F."/>
            <person name="Cao W.C."/>
        </authorList>
    </citation>
    <scope>NUCLEOTIDE SEQUENCE</scope>
    <source>
        <strain evidence="2">Rsan-2018</strain>
    </source>
</reference>
<dbReference type="Proteomes" id="UP000821837">
    <property type="component" value="Chromosome 3"/>
</dbReference>
<keyword evidence="3" id="KW-1185">Reference proteome</keyword>
<feature type="region of interest" description="Disordered" evidence="1">
    <location>
        <begin position="1"/>
        <end position="141"/>
    </location>
</feature>
<reference evidence="2" key="2">
    <citation type="submission" date="2021-09" db="EMBL/GenBank/DDBJ databases">
        <authorList>
            <person name="Jia N."/>
            <person name="Wang J."/>
            <person name="Shi W."/>
            <person name="Du L."/>
            <person name="Sun Y."/>
            <person name="Zhan W."/>
            <person name="Jiang J."/>
            <person name="Wang Q."/>
            <person name="Zhang B."/>
            <person name="Ji P."/>
            <person name="Sakyi L.B."/>
            <person name="Cui X."/>
            <person name="Yuan T."/>
            <person name="Jiang B."/>
            <person name="Yang W."/>
            <person name="Lam T.T.-Y."/>
            <person name="Chang Q."/>
            <person name="Ding S."/>
            <person name="Wang X."/>
            <person name="Zhu J."/>
            <person name="Ruan X."/>
            <person name="Zhao L."/>
            <person name="Wei J."/>
            <person name="Que T."/>
            <person name="Du C."/>
            <person name="Cheng J."/>
            <person name="Dai P."/>
            <person name="Han X."/>
            <person name="Huang E."/>
            <person name="Gao Y."/>
            <person name="Liu J."/>
            <person name="Shao H."/>
            <person name="Ye R."/>
            <person name="Li L."/>
            <person name="Wei W."/>
            <person name="Wang X."/>
            <person name="Wang C."/>
            <person name="Huo Q."/>
            <person name="Li W."/>
            <person name="Guo W."/>
            <person name="Chen H."/>
            <person name="Chen S."/>
            <person name="Zhou L."/>
            <person name="Zhou L."/>
            <person name="Ni X."/>
            <person name="Tian J."/>
            <person name="Zhou Y."/>
            <person name="Sheng Y."/>
            <person name="Liu T."/>
            <person name="Pan Y."/>
            <person name="Xia L."/>
            <person name="Li J."/>
            <person name="Zhao F."/>
            <person name="Cao W."/>
        </authorList>
    </citation>
    <scope>NUCLEOTIDE SEQUENCE</scope>
    <source>
        <strain evidence="2">Rsan-2018</strain>
        <tissue evidence="2">Larvae</tissue>
    </source>
</reference>
<feature type="compositionally biased region" description="Low complexity" evidence="1">
    <location>
        <begin position="100"/>
        <end position="117"/>
    </location>
</feature>
<dbReference type="EMBL" id="JABSTV010001249">
    <property type="protein sequence ID" value="KAH7962859.1"/>
    <property type="molecule type" value="Genomic_DNA"/>
</dbReference>
<name>A0A9D4Q1W6_RHISA</name>
<evidence type="ECO:0000313" key="2">
    <source>
        <dbReference type="EMBL" id="KAH7962859.1"/>
    </source>
</evidence>
<evidence type="ECO:0000313" key="3">
    <source>
        <dbReference type="Proteomes" id="UP000821837"/>
    </source>
</evidence>
<dbReference type="AlphaFoldDB" id="A0A9D4Q1W6"/>
<gene>
    <name evidence="2" type="ORF">HPB52_018317</name>
</gene>
<comment type="caution">
    <text evidence="2">The sequence shown here is derived from an EMBL/GenBank/DDBJ whole genome shotgun (WGS) entry which is preliminary data.</text>
</comment>
<evidence type="ECO:0000256" key="1">
    <source>
        <dbReference type="SAM" id="MobiDB-lite"/>
    </source>
</evidence>
<feature type="compositionally biased region" description="Low complexity" evidence="1">
    <location>
        <begin position="81"/>
        <end position="93"/>
    </location>
</feature>
<protein>
    <submittedName>
        <fullName evidence="2">Uncharacterized protein</fullName>
    </submittedName>
</protein>
<accession>A0A9D4Q1W6</accession>
<feature type="compositionally biased region" description="Basic and acidic residues" evidence="1">
    <location>
        <begin position="1"/>
        <end position="10"/>
    </location>
</feature>